<evidence type="ECO:0000256" key="1">
    <source>
        <dbReference type="ARBA" id="ARBA00008991"/>
    </source>
</evidence>
<evidence type="ECO:0000256" key="10">
    <source>
        <dbReference type="ARBA" id="ARBA00023136"/>
    </source>
</evidence>
<evidence type="ECO:0000256" key="6">
    <source>
        <dbReference type="ARBA" id="ARBA00022989"/>
    </source>
</evidence>
<feature type="transmembrane region" description="Helical" evidence="20">
    <location>
        <begin position="521"/>
        <end position="540"/>
    </location>
</feature>
<evidence type="ECO:0000256" key="8">
    <source>
        <dbReference type="ARBA" id="ARBA00023040"/>
    </source>
</evidence>
<evidence type="ECO:0000256" key="14">
    <source>
        <dbReference type="ARBA" id="ARBA00023224"/>
    </source>
</evidence>
<keyword evidence="3" id="KW-0597">Phosphoprotein</keyword>
<feature type="transmembrane region" description="Helical" evidence="20">
    <location>
        <begin position="719"/>
        <end position="741"/>
    </location>
</feature>
<dbReference type="CDD" id="cd06366">
    <property type="entry name" value="PBP1_GABAb_receptor"/>
    <property type="match status" value="1"/>
</dbReference>
<feature type="transmembrane region" description="Helical" evidence="20">
    <location>
        <begin position="600"/>
        <end position="621"/>
    </location>
</feature>
<comment type="subcellular location">
    <subcellularLocation>
        <location evidence="16">Postsynaptic cell membrane</location>
        <topology evidence="16">Multi-pass membrane protein</topology>
    </subcellularLocation>
</comment>
<feature type="transmembrane region" description="Helical" evidence="20">
    <location>
        <begin position="560"/>
        <end position="579"/>
    </location>
</feature>
<keyword evidence="24" id="KW-1185">Reference proteome</keyword>
<dbReference type="Gene3D" id="3.40.50.2300">
    <property type="match status" value="2"/>
</dbReference>
<evidence type="ECO:0000256" key="3">
    <source>
        <dbReference type="ARBA" id="ARBA00022553"/>
    </source>
</evidence>
<dbReference type="FunFam" id="3.40.50.2300:FF:000072">
    <property type="entry name" value="Gamma-aminobutyric acid type B receptor subunit 2"/>
    <property type="match status" value="1"/>
</dbReference>
<dbReference type="PRINTS" id="PR01176">
    <property type="entry name" value="GABABRECEPTR"/>
</dbReference>
<evidence type="ECO:0000256" key="21">
    <source>
        <dbReference type="SAM" id="SignalP"/>
    </source>
</evidence>
<dbReference type="GO" id="GO:0045211">
    <property type="term" value="C:postsynaptic membrane"/>
    <property type="evidence" value="ECO:0007669"/>
    <property type="project" value="UniProtKB-SubCell"/>
</dbReference>
<evidence type="ECO:0000256" key="4">
    <source>
        <dbReference type="ARBA" id="ARBA00022692"/>
    </source>
</evidence>
<feature type="region of interest" description="Disordered" evidence="19">
    <location>
        <begin position="1202"/>
        <end position="1342"/>
    </location>
</feature>
<keyword evidence="7" id="KW-0770">Synapse</keyword>
<keyword evidence="11" id="KW-1015">Disulfide bond</keyword>
<dbReference type="PRINTS" id="PR01177">
    <property type="entry name" value="GABAB1RECPTR"/>
</dbReference>
<dbReference type="GO" id="GO:0007214">
    <property type="term" value="P:gamma-aminobutyric acid signaling pathway"/>
    <property type="evidence" value="ECO:0007669"/>
    <property type="project" value="TreeGrafter"/>
</dbReference>
<feature type="chain" id="PRO_5043530699" description="Gamma-aminobutyric acid type B receptor subunit 2" evidence="21">
    <location>
        <begin position="32"/>
        <end position="1417"/>
    </location>
</feature>
<evidence type="ECO:0000256" key="16">
    <source>
        <dbReference type="ARBA" id="ARBA00034104"/>
    </source>
</evidence>
<dbReference type="Pfam" id="PF00003">
    <property type="entry name" value="7tm_3"/>
    <property type="match status" value="1"/>
</dbReference>
<feature type="region of interest" description="Disordered" evidence="19">
    <location>
        <begin position="860"/>
        <end position="879"/>
    </location>
</feature>
<evidence type="ECO:0000256" key="19">
    <source>
        <dbReference type="SAM" id="MobiDB-lite"/>
    </source>
</evidence>
<feature type="compositionally biased region" description="Basic and acidic residues" evidence="19">
    <location>
        <begin position="1223"/>
        <end position="1234"/>
    </location>
</feature>
<feature type="compositionally biased region" description="Polar residues" evidence="19">
    <location>
        <begin position="1400"/>
        <end position="1411"/>
    </location>
</feature>
<dbReference type="InterPro" id="IPR002455">
    <property type="entry name" value="GPCR3_GABA-B"/>
</dbReference>
<accession>A0AAW0XTN8</accession>
<feature type="region of interest" description="Disordered" evidence="19">
    <location>
        <begin position="1396"/>
        <end position="1417"/>
    </location>
</feature>
<comment type="similarity">
    <text evidence="1">Belongs to the G-protein coupled receptor 3 family. GABA-B receptor subfamily.</text>
</comment>
<evidence type="ECO:0000256" key="13">
    <source>
        <dbReference type="ARBA" id="ARBA00023180"/>
    </source>
</evidence>
<feature type="compositionally biased region" description="Basic and acidic residues" evidence="19">
    <location>
        <begin position="1309"/>
        <end position="1328"/>
    </location>
</feature>
<feature type="compositionally biased region" description="Low complexity" evidence="19">
    <location>
        <begin position="1128"/>
        <end position="1142"/>
    </location>
</feature>
<keyword evidence="13" id="KW-0325">Glycoprotein</keyword>
<evidence type="ECO:0000259" key="22">
    <source>
        <dbReference type="PROSITE" id="PS50259"/>
    </source>
</evidence>
<dbReference type="InterPro" id="IPR028082">
    <property type="entry name" value="Peripla_BP_I"/>
</dbReference>
<dbReference type="GO" id="GO:0004965">
    <property type="term" value="F:G protein-coupled GABA receptor activity"/>
    <property type="evidence" value="ECO:0007669"/>
    <property type="project" value="InterPro"/>
</dbReference>
<feature type="compositionally biased region" description="Polar residues" evidence="19">
    <location>
        <begin position="1254"/>
        <end position="1269"/>
    </location>
</feature>
<dbReference type="SUPFAM" id="SSF53822">
    <property type="entry name" value="Periplasmic binding protein-like I"/>
    <property type="match status" value="1"/>
</dbReference>
<sequence>MRMGVMGGFSPLSYLATLLLLLLFYPSETHARKKIDVYVAGFFPVGDGPKHSLGRGVMPALNLAVKHVNEHPTVLRNYKLHVIWNDTQCDTAVGTKSFFDMMYKEPRKVMLFGAACTHVTSPIAKAAKHWNIVQLSYADTHPMFSAIKYPNFFRMAPSDKEFNHPRLQLLQRFNWTRVGTLFQNEPRHALAHNHLASLLEMHKYEIVVTQNIADELKEQLKKLFDKDVRVILGYFDEHWARRIFCEAFRKGMYGKNYQWIITGMYREEWWTLRGNGEDLEDDGTLDFEDEPKESGGGGCAVEDIMTALEGCIMTDLLPLTTSLEKTVSGKNISEYEREYNELRRSEYSRFHGYTYDGVWAMALAIQAVGHKLHRINHHNKTNKTVQDFSYRDPEWEDLFTKALSEVKFEGVTGHVQFTKDNTRKGYILKIKQFQGGREVKIGEFDGFENVLELDKGHPIYWPGGNPPLDRTVKLIEKTSVNISIYAILVTIASSGIVMASIFLAINIKYRNQRYIKMSSPYLNNVIIVGCILTYTSVILLGLDSELTSETSFPYICTARAWVLMAGFTLAFGSMFSKTWRVHSIFTDVQLNKKVIKDSQLFLVVFVLLCVDVAIMTTWQIVDPFYRETKKLAPYMRGDILVIPENEYCKSQKISVFVGCIYAYKGLLMVFGCFLAWETRLVSIPALNDSKYIGMSVYNVVIMCIIGVPISYILSDEQDASYLIISVFILFCTTGTLCLVFVPKIIELRRNPQGAIDKRIVRGTLKPPKNPDSDSELSDLHDQMKKAESDRQVFARRLREREQELQMLIEQLGEDALAEVEGHDLTRSTRRPSKPRSIERLRIEGPSVTETTEATELTSLCSGTSQEGERGVTFASPLQTPRDVSKSVSFRMEGGGVGTCPPTVEAIPLIHMNTPPTQLSGHPPMPCVTQPPPQPVTPAPMTNPYQEPLLEREGAAYGGYGGVYVHDYGGAMMQKEQNILQQRRASRTSLQGMRSYSRGEVDMGPPLEDAPPPPTMMEYGGAPLGEAPTTVGSGMPPASHVDVCPYRRTSLRQSNSTKYSQVPRNLYTPLNNEESGGEKLPLLVGKKNSDLKIINNKANYQTLSEKNSNALANLAAGYNISGDGPVGYRATQQPQHPQTQAQRYPQEQQQTTRIAALRRGSEPPRPPGRGSMHIRNRSCDDLACSCCEVPLPHDLLADHAAHSASDAATDSDVDPRDISAGGRTRWELGDDRDGTRTISRAHLRRDSFGEVVSRRSPSQDSLEQVRTRSPTIMLDDPTPLATPTPPPHTTHDMLGRHSPSQDSFGYGVCRRSESQDSLDHQVSSRERVASQESLATMSSRGSISGSIYSVTSARSDAAVSRCSSKETQVRNHAPLIQQTLPRPHAHSHAHTGYMNGEMSESAASSEDLNPSQCHEMYR</sequence>
<keyword evidence="12" id="KW-0675">Receptor</keyword>
<protein>
    <recommendedName>
        <fullName evidence="17">Gamma-aminobutyric acid type B receptor subunit 2</fullName>
    </recommendedName>
    <alternativeName>
        <fullName evidence="18">G-protein coupled receptor 51</fullName>
    </alternativeName>
</protein>
<dbReference type="PROSITE" id="PS00981">
    <property type="entry name" value="G_PROTEIN_RECEP_F3_3"/>
    <property type="match status" value="1"/>
</dbReference>
<feature type="region of interest" description="Disordered" evidence="19">
    <location>
        <begin position="763"/>
        <end position="785"/>
    </location>
</feature>
<name>A0AAW0XTN8_CHEQU</name>
<evidence type="ECO:0000256" key="5">
    <source>
        <dbReference type="ARBA" id="ARBA00022729"/>
    </source>
</evidence>
<proteinExistence type="inferred from homology"/>
<feature type="domain" description="G-protein coupled receptors family 3 profile" evidence="22">
    <location>
        <begin position="484"/>
        <end position="763"/>
    </location>
</feature>
<reference evidence="23 24" key="1">
    <citation type="journal article" date="2024" name="BMC Genomics">
        <title>Genome assembly of redclaw crayfish (Cherax quadricarinatus) provides insights into its immune adaptation and hypoxia tolerance.</title>
        <authorList>
            <person name="Liu Z."/>
            <person name="Zheng J."/>
            <person name="Li H."/>
            <person name="Fang K."/>
            <person name="Wang S."/>
            <person name="He J."/>
            <person name="Zhou D."/>
            <person name="Weng S."/>
            <person name="Chi M."/>
            <person name="Gu Z."/>
            <person name="He J."/>
            <person name="Li F."/>
            <person name="Wang M."/>
        </authorList>
    </citation>
    <scope>NUCLEOTIDE SEQUENCE [LARGE SCALE GENOMIC DNA]</scope>
    <source>
        <strain evidence="23">ZL_2023a</strain>
    </source>
</reference>
<comment type="caution">
    <text evidence="23">The sequence shown here is derived from an EMBL/GenBank/DDBJ whole genome shotgun (WGS) entry which is preliminary data.</text>
</comment>
<organism evidence="23 24">
    <name type="scientific">Cherax quadricarinatus</name>
    <name type="common">Australian red claw crayfish</name>
    <dbReference type="NCBI Taxonomy" id="27406"/>
    <lineage>
        <taxon>Eukaryota</taxon>
        <taxon>Metazoa</taxon>
        <taxon>Ecdysozoa</taxon>
        <taxon>Arthropoda</taxon>
        <taxon>Crustacea</taxon>
        <taxon>Multicrustacea</taxon>
        <taxon>Malacostraca</taxon>
        <taxon>Eumalacostraca</taxon>
        <taxon>Eucarida</taxon>
        <taxon>Decapoda</taxon>
        <taxon>Pleocyemata</taxon>
        <taxon>Astacidea</taxon>
        <taxon>Parastacoidea</taxon>
        <taxon>Parastacidae</taxon>
        <taxon>Cherax</taxon>
    </lineage>
</organism>
<evidence type="ECO:0000256" key="9">
    <source>
        <dbReference type="ARBA" id="ARBA00023054"/>
    </source>
</evidence>
<keyword evidence="4 20" id="KW-0812">Transmembrane</keyword>
<keyword evidence="15" id="KW-0628">Postsynaptic cell membrane</keyword>
<feature type="transmembrane region" description="Helical" evidence="20">
    <location>
        <begin position="482"/>
        <end position="509"/>
    </location>
</feature>
<evidence type="ECO:0000256" key="2">
    <source>
        <dbReference type="ARBA" id="ARBA00022475"/>
    </source>
</evidence>
<dbReference type="GO" id="GO:0038039">
    <property type="term" value="C:G protein-coupled receptor heterodimeric complex"/>
    <property type="evidence" value="ECO:0007669"/>
    <property type="project" value="TreeGrafter"/>
</dbReference>
<dbReference type="CDD" id="cd15294">
    <property type="entry name" value="7tmC_GABA-B-R2"/>
    <property type="match status" value="1"/>
</dbReference>
<dbReference type="Proteomes" id="UP001445076">
    <property type="component" value="Unassembled WGS sequence"/>
</dbReference>
<evidence type="ECO:0000313" key="23">
    <source>
        <dbReference type="EMBL" id="KAK8747898.1"/>
    </source>
</evidence>
<dbReference type="PROSITE" id="PS50259">
    <property type="entry name" value="G_PROTEIN_RECEP_F3_4"/>
    <property type="match status" value="1"/>
</dbReference>
<dbReference type="InterPro" id="IPR001828">
    <property type="entry name" value="ANF_lig-bd_rcpt"/>
</dbReference>
<dbReference type="EMBL" id="JARKIK010000013">
    <property type="protein sequence ID" value="KAK8747898.1"/>
    <property type="molecule type" value="Genomic_DNA"/>
</dbReference>
<feature type="non-terminal residue" evidence="23">
    <location>
        <position position="1417"/>
    </location>
</feature>
<dbReference type="InterPro" id="IPR017978">
    <property type="entry name" value="GPCR_3_C"/>
</dbReference>
<keyword evidence="9" id="KW-0175">Coiled coil</keyword>
<evidence type="ECO:0000256" key="20">
    <source>
        <dbReference type="SAM" id="Phobius"/>
    </source>
</evidence>
<feature type="transmembrane region" description="Helical" evidence="20">
    <location>
        <begin position="696"/>
        <end position="713"/>
    </location>
</feature>
<feature type="signal peptide" evidence="21">
    <location>
        <begin position="1"/>
        <end position="31"/>
    </location>
</feature>
<evidence type="ECO:0000256" key="18">
    <source>
        <dbReference type="ARBA" id="ARBA00083903"/>
    </source>
</evidence>
<keyword evidence="5 21" id="KW-0732">Signal</keyword>
<gene>
    <name evidence="23" type="ORF">OTU49_016218</name>
</gene>
<keyword evidence="10 20" id="KW-0472">Membrane</keyword>
<evidence type="ECO:0000256" key="12">
    <source>
        <dbReference type="ARBA" id="ARBA00023170"/>
    </source>
</evidence>
<evidence type="ECO:0000256" key="17">
    <source>
        <dbReference type="ARBA" id="ARBA00073785"/>
    </source>
</evidence>
<evidence type="ECO:0000256" key="15">
    <source>
        <dbReference type="ARBA" id="ARBA00023257"/>
    </source>
</evidence>
<dbReference type="PANTHER" id="PTHR10519:SF74">
    <property type="entry name" value="GAMMA-AMINOBUTYRIC ACID TYPE B RECEPTOR SUBUNIT 2"/>
    <property type="match status" value="1"/>
</dbReference>
<feature type="region of interest" description="Disordered" evidence="19">
    <location>
        <begin position="1124"/>
        <end position="1173"/>
    </location>
</feature>
<keyword evidence="14" id="KW-0807">Transducer</keyword>
<evidence type="ECO:0000256" key="7">
    <source>
        <dbReference type="ARBA" id="ARBA00023018"/>
    </source>
</evidence>
<keyword evidence="2" id="KW-1003">Cell membrane</keyword>
<dbReference type="FunFam" id="3.40.50.2300:FF:000063">
    <property type="entry name" value="Gamma-aminobutyric acid type B receptor subunit"/>
    <property type="match status" value="1"/>
</dbReference>
<dbReference type="Pfam" id="PF01094">
    <property type="entry name" value="ANF_receptor"/>
    <property type="match status" value="1"/>
</dbReference>
<keyword evidence="8" id="KW-0297">G-protein coupled receptor</keyword>
<evidence type="ECO:0000256" key="11">
    <source>
        <dbReference type="ARBA" id="ARBA00023157"/>
    </source>
</evidence>
<keyword evidence="6 20" id="KW-1133">Transmembrane helix</keyword>
<evidence type="ECO:0000313" key="24">
    <source>
        <dbReference type="Proteomes" id="UP001445076"/>
    </source>
</evidence>
<dbReference type="PANTHER" id="PTHR10519">
    <property type="entry name" value="GABA-B RECEPTOR"/>
    <property type="match status" value="1"/>
</dbReference>
<dbReference type="InterPro" id="IPR017979">
    <property type="entry name" value="GPCR_3_CS"/>
</dbReference>